<name>A0A2A5RJB9_9LACT</name>
<dbReference type="CDD" id="cd05013">
    <property type="entry name" value="SIS_RpiR"/>
    <property type="match status" value="1"/>
</dbReference>
<dbReference type="PROSITE" id="PS51464">
    <property type="entry name" value="SIS"/>
    <property type="match status" value="1"/>
</dbReference>
<dbReference type="Pfam" id="PF01418">
    <property type="entry name" value="HTH_6"/>
    <property type="match status" value="1"/>
</dbReference>
<dbReference type="PANTHER" id="PTHR30514:SF1">
    <property type="entry name" value="HTH-TYPE TRANSCRIPTIONAL REGULATOR HEXR-RELATED"/>
    <property type="match status" value="1"/>
</dbReference>
<evidence type="ECO:0000256" key="2">
    <source>
        <dbReference type="ARBA" id="ARBA00023125"/>
    </source>
</evidence>
<feature type="domain" description="HTH rpiR-type" evidence="4">
    <location>
        <begin position="2"/>
        <end position="78"/>
    </location>
</feature>
<dbReference type="PROSITE" id="PS51071">
    <property type="entry name" value="HTH_RPIR"/>
    <property type="match status" value="1"/>
</dbReference>
<dbReference type="Proteomes" id="UP000218181">
    <property type="component" value="Unassembled WGS sequence"/>
</dbReference>
<dbReference type="GO" id="GO:0003700">
    <property type="term" value="F:DNA-binding transcription factor activity"/>
    <property type="evidence" value="ECO:0007669"/>
    <property type="project" value="InterPro"/>
</dbReference>
<keyword evidence="3" id="KW-0804">Transcription</keyword>
<evidence type="ECO:0008006" key="8">
    <source>
        <dbReference type="Google" id="ProtNLM"/>
    </source>
</evidence>
<dbReference type="InterPro" id="IPR046348">
    <property type="entry name" value="SIS_dom_sf"/>
</dbReference>
<dbReference type="GO" id="GO:0003677">
    <property type="term" value="F:DNA binding"/>
    <property type="evidence" value="ECO:0007669"/>
    <property type="project" value="UniProtKB-KW"/>
</dbReference>
<dbReference type="SUPFAM" id="SSF46689">
    <property type="entry name" value="Homeodomain-like"/>
    <property type="match status" value="1"/>
</dbReference>
<organism evidence="6 7">
    <name type="scientific">Lactococcus fujiensis JCM 16395</name>
    <dbReference type="NCBI Taxonomy" id="1291764"/>
    <lineage>
        <taxon>Bacteria</taxon>
        <taxon>Bacillati</taxon>
        <taxon>Bacillota</taxon>
        <taxon>Bacilli</taxon>
        <taxon>Lactobacillales</taxon>
        <taxon>Streptococcaceae</taxon>
        <taxon>Lactococcus</taxon>
    </lineage>
</organism>
<dbReference type="InterPro" id="IPR035472">
    <property type="entry name" value="RpiR-like_SIS"/>
</dbReference>
<dbReference type="InterPro" id="IPR047640">
    <property type="entry name" value="RpiR-like"/>
</dbReference>
<dbReference type="GO" id="GO:0097367">
    <property type="term" value="F:carbohydrate derivative binding"/>
    <property type="evidence" value="ECO:0007669"/>
    <property type="project" value="InterPro"/>
</dbReference>
<evidence type="ECO:0000259" key="5">
    <source>
        <dbReference type="PROSITE" id="PS51464"/>
    </source>
</evidence>
<dbReference type="Pfam" id="PF01380">
    <property type="entry name" value="SIS"/>
    <property type="match status" value="1"/>
</dbReference>
<keyword evidence="1" id="KW-0805">Transcription regulation</keyword>
<dbReference type="InterPro" id="IPR001347">
    <property type="entry name" value="SIS_dom"/>
</dbReference>
<dbReference type="EMBL" id="JXJU01000010">
    <property type="protein sequence ID" value="PCR99218.1"/>
    <property type="molecule type" value="Genomic_DNA"/>
</dbReference>
<keyword evidence="7" id="KW-1185">Reference proteome</keyword>
<dbReference type="AlphaFoldDB" id="A0A2A5RJB9"/>
<dbReference type="InterPro" id="IPR036388">
    <property type="entry name" value="WH-like_DNA-bd_sf"/>
</dbReference>
<dbReference type="PANTHER" id="PTHR30514">
    <property type="entry name" value="GLUCOKINASE"/>
    <property type="match status" value="1"/>
</dbReference>
<keyword evidence="2" id="KW-0238">DNA-binding</keyword>
<dbReference type="Gene3D" id="1.10.10.10">
    <property type="entry name" value="Winged helix-like DNA-binding domain superfamily/Winged helix DNA-binding domain"/>
    <property type="match status" value="1"/>
</dbReference>
<reference evidence="6 7" key="1">
    <citation type="submission" date="2014-12" db="EMBL/GenBank/DDBJ databases">
        <title>Draft genome sequences of 10 type strains of Lactococcus.</title>
        <authorList>
            <person name="Sun Z."/>
            <person name="Zhong Z."/>
            <person name="Liu W."/>
            <person name="Zhang W."/>
            <person name="Zhang H."/>
        </authorList>
    </citation>
    <scope>NUCLEOTIDE SEQUENCE [LARGE SCALE GENOMIC DNA]</scope>
    <source>
        <strain evidence="6 7">JCM 16395</strain>
    </source>
</reference>
<proteinExistence type="predicted"/>
<accession>A0A2A5RJB9</accession>
<gene>
    <name evidence="6" type="ORF">RT41_GL000409</name>
</gene>
<dbReference type="InterPro" id="IPR009057">
    <property type="entry name" value="Homeodomain-like_sf"/>
</dbReference>
<dbReference type="SUPFAM" id="SSF53697">
    <property type="entry name" value="SIS domain"/>
    <property type="match status" value="1"/>
</dbReference>
<evidence type="ECO:0000256" key="3">
    <source>
        <dbReference type="ARBA" id="ARBA00023163"/>
    </source>
</evidence>
<feature type="domain" description="SIS" evidence="5">
    <location>
        <begin position="104"/>
        <end position="243"/>
    </location>
</feature>
<protein>
    <recommendedName>
        <fullName evidence="8">Transcriptional regulator</fullName>
    </recommendedName>
</protein>
<comment type="caution">
    <text evidence="6">The sequence shown here is derived from an EMBL/GenBank/DDBJ whole genome shotgun (WGS) entry which is preliminary data.</text>
</comment>
<evidence type="ECO:0000313" key="7">
    <source>
        <dbReference type="Proteomes" id="UP000218181"/>
    </source>
</evidence>
<sequence>MIKLSFFKNIEFESLSEVDKAIWHYLSNSSDKIPYMRVRDIAKESHTSPSSVMRFIKKLGYESFPEFRLDFKGDAAALTQEKFDENILNREKFPKDLEYRLTNVSNAILNSENIVFFGVGMSAYTSEYAARLFAMLGFNTTAFTDSTYPLFQKLENTSDNVFISLSVTGNTSEVVEIMNGVKNKPDFVSVAITSDPASHLAIMSDHVLNYQVNLKRDKRYMDFTSQIPAMYIIELLCEKVKYLQQKTEQ</sequence>
<dbReference type="STRING" id="1291764.GCA_001311235_02752"/>
<evidence type="ECO:0000256" key="1">
    <source>
        <dbReference type="ARBA" id="ARBA00023015"/>
    </source>
</evidence>
<dbReference type="InterPro" id="IPR000281">
    <property type="entry name" value="HTH_RpiR"/>
</dbReference>
<dbReference type="Gene3D" id="3.40.50.10490">
    <property type="entry name" value="Glucose-6-phosphate isomerase like protein, domain 1"/>
    <property type="match status" value="1"/>
</dbReference>
<evidence type="ECO:0000259" key="4">
    <source>
        <dbReference type="PROSITE" id="PS51071"/>
    </source>
</evidence>
<dbReference type="GO" id="GO:1901135">
    <property type="term" value="P:carbohydrate derivative metabolic process"/>
    <property type="evidence" value="ECO:0007669"/>
    <property type="project" value="InterPro"/>
</dbReference>
<evidence type="ECO:0000313" key="6">
    <source>
        <dbReference type="EMBL" id="PCR99218.1"/>
    </source>
</evidence>